<evidence type="ECO:0000313" key="3">
    <source>
        <dbReference type="Proteomes" id="UP000277094"/>
    </source>
</evidence>
<name>A0A3N0DRI8_9ACTN</name>
<dbReference type="NCBIfam" id="TIGR03624">
    <property type="entry name" value="putative hydrolase"/>
    <property type="match status" value="1"/>
</dbReference>
<dbReference type="OrthoDB" id="8478472at2"/>
<gene>
    <name evidence="2" type="ORF">EFL95_03810</name>
</gene>
<dbReference type="InterPro" id="IPR018766">
    <property type="entry name" value="Zinicin_2"/>
</dbReference>
<sequence>MSDNAGHTPDEPEDNTPNPFKGTPFESVFASFGASGGMPDLSNLDLSALMGQMQSLMQPYDGPVNWQLATDIARRTAAAEPDPSQDRGAHTRVADALRLADHWLDETTSLPSGITTTAAWSRADWIEETTGVWRVLVEPVAEHVVGAMSNALPEEARAMAGPLIGIIGKAGGAMFGSQVGQALGELSGDVLTASDIGLPLGPAGKAALVPHNVAAFAKGLDVPEDDVLLYLALREAAHQRLFAHVPWLRQHLIAAVEDFGRGVTIDISGIEETLGQLDPSNPEAISEAINGGLFEPKQQPSQTAALQRLETTLALVEGWVDEVVGQATAERMPNAGKLQEAIRRRRAAGGPAEETFAALVGLELRPRRLRDASALWGSLRTRQGQDARDSVWAHPDLLPSAADLDDPLGFREDLGSDVPDVDDEAFDKALADLLENENPDAPEEPGPREA</sequence>
<reference evidence="2 3" key="1">
    <citation type="submission" date="2018-11" db="EMBL/GenBank/DDBJ databases">
        <authorList>
            <person name="Li F."/>
        </authorList>
    </citation>
    <scope>NUCLEOTIDE SEQUENCE [LARGE SCALE GENOMIC DNA]</scope>
    <source>
        <strain evidence="2 3">KIS18-7</strain>
    </source>
</reference>
<protein>
    <submittedName>
        <fullName evidence="2">Hydrolase</fullName>
    </submittedName>
</protein>
<dbReference type="Pfam" id="PF10103">
    <property type="entry name" value="Zincin_2"/>
    <property type="match status" value="1"/>
</dbReference>
<dbReference type="InterPro" id="IPR042271">
    <property type="entry name" value="Zinicin_2_N"/>
</dbReference>
<dbReference type="SUPFAM" id="SSF55486">
    <property type="entry name" value="Metalloproteases ('zincins'), catalytic domain"/>
    <property type="match status" value="1"/>
</dbReference>
<keyword evidence="3" id="KW-1185">Reference proteome</keyword>
<evidence type="ECO:0000256" key="1">
    <source>
        <dbReference type="SAM" id="MobiDB-lite"/>
    </source>
</evidence>
<dbReference type="RefSeq" id="WP_123232748.1">
    <property type="nucleotide sequence ID" value="NZ_RJSG01000002.1"/>
</dbReference>
<evidence type="ECO:0000313" key="2">
    <source>
        <dbReference type="EMBL" id="RNL78249.1"/>
    </source>
</evidence>
<accession>A0A3N0DRI8</accession>
<dbReference type="AlphaFoldDB" id="A0A3N0DRI8"/>
<dbReference type="Proteomes" id="UP000277094">
    <property type="component" value="Unassembled WGS sequence"/>
</dbReference>
<keyword evidence="2" id="KW-0378">Hydrolase</keyword>
<comment type="caution">
    <text evidence="2">The sequence shown here is derived from an EMBL/GenBank/DDBJ whole genome shotgun (WGS) entry which is preliminary data.</text>
</comment>
<dbReference type="PANTHER" id="PTHR39420:SF2">
    <property type="entry name" value="HYDROLASE"/>
    <property type="match status" value="1"/>
</dbReference>
<feature type="region of interest" description="Disordered" evidence="1">
    <location>
        <begin position="1"/>
        <end position="24"/>
    </location>
</feature>
<dbReference type="PANTHER" id="PTHR39420">
    <property type="match status" value="1"/>
</dbReference>
<organism evidence="2 3">
    <name type="scientific">Nocardioides marmorisolisilvae</name>
    <dbReference type="NCBI Taxonomy" id="1542737"/>
    <lineage>
        <taxon>Bacteria</taxon>
        <taxon>Bacillati</taxon>
        <taxon>Actinomycetota</taxon>
        <taxon>Actinomycetes</taxon>
        <taxon>Propionibacteriales</taxon>
        <taxon>Nocardioidaceae</taxon>
        <taxon>Nocardioides</taxon>
    </lineage>
</organism>
<dbReference type="Gene3D" id="1.20.150.30">
    <property type="entry name" value="Zincin-like metallopeptidase, N-terminal domain"/>
    <property type="match status" value="1"/>
</dbReference>
<dbReference type="GO" id="GO:0016787">
    <property type="term" value="F:hydrolase activity"/>
    <property type="evidence" value="ECO:0007669"/>
    <property type="project" value="UniProtKB-KW"/>
</dbReference>
<proteinExistence type="predicted"/>
<dbReference type="EMBL" id="RJSG01000002">
    <property type="protein sequence ID" value="RNL78249.1"/>
    <property type="molecule type" value="Genomic_DNA"/>
</dbReference>